<reference evidence="1" key="1">
    <citation type="submission" date="2024-02" db="EMBL/GenBank/DDBJ databases">
        <authorList>
            <consortium name="Clinical and Environmental Microbiology Branch: Whole genome sequencing antimicrobial resistance pathogens in the healthcare setting"/>
        </authorList>
    </citation>
    <scope>NUCLEOTIDE SEQUENCE</scope>
    <source>
        <strain evidence="1">2021GO-0154</strain>
    </source>
</reference>
<organism evidence="1">
    <name type="scientific">Providencia stuartii</name>
    <dbReference type="NCBI Taxonomy" id="588"/>
    <lineage>
        <taxon>Bacteria</taxon>
        <taxon>Pseudomonadati</taxon>
        <taxon>Pseudomonadota</taxon>
        <taxon>Gammaproteobacteria</taxon>
        <taxon>Enterobacterales</taxon>
        <taxon>Morganellaceae</taxon>
        <taxon>Providencia</taxon>
    </lineage>
</organism>
<dbReference type="EMBL" id="ABMABF030000007">
    <property type="protein sequence ID" value="EMJ5134797.1"/>
    <property type="molecule type" value="Genomic_DNA"/>
</dbReference>
<name>A0AAI9GGA5_PROST</name>
<accession>A0AAI9GGA5</accession>
<evidence type="ECO:0000313" key="1">
    <source>
        <dbReference type="EMBL" id="EMJ5134797.1"/>
    </source>
</evidence>
<comment type="caution">
    <text evidence="1">The sequence shown here is derived from an EMBL/GenBank/DDBJ whole genome shotgun (WGS) entry which is preliminary data.</text>
</comment>
<protein>
    <submittedName>
        <fullName evidence="1">Uncharacterized protein</fullName>
    </submittedName>
</protein>
<dbReference type="AlphaFoldDB" id="A0AAI9GGA5"/>
<sequence length="110" mass="12736">MKTITVPLSKEAMHRLDYNESIDGDLLELELSDSQLNTLSKIKLFEVINYNLGLNIDDYEDESLYDMNKIEILNEILKSIINKDNKDIIKSILELSNTALDKKTGIFFFF</sequence>
<proteinExistence type="predicted"/>
<gene>
    <name evidence="1" type="ORF">RG298_002539</name>
</gene>